<name>A0A9X3ALZ8_9SPHN</name>
<keyword evidence="3 6" id="KW-0812">Transmembrane</keyword>
<feature type="transmembrane region" description="Helical" evidence="6">
    <location>
        <begin position="399"/>
        <end position="417"/>
    </location>
</feature>
<sequence>MSENDRVAAGAPDNAPVPAYSWYALSVLVLVYVLNFIDRQILSILANDIKADLGVDDAYLGFLYGTAFAIFYALFGIPLGKLADSWKRIRLMSFGLALWSLMTALSGFARNGTTLTAARIGVGVGEASASPSAYSLISDWFPARLRATALAIYSSGLYFGGGISLLLGGLIKDNWNEAFPGGGPLGLVGWQAAFVSVGIPGLLLAAWVLTLREPVRGAIDGIPTPEDPAPFSGFFDELVQIIPPFTLIGAWRRGPKALAINLVGAAFFAGLAVVMTRFVYAGVGTFVPSVSDQWLFLGIGYYAVFSWASALRSRDNPTFRLTWGSAAFLTTIIGYGVVSFVSYSASFFAAPYGEVRFGIAAAEIGFLLGAPAAVAGFLGVILGGRAADWLFVRTPSGRLYVVLFGLLAPVPVIWITFTTSDITIFYIFAALGQFLAASALGAAAATSQSLVLPRMRGVATATFFLATTLIGLALGPFLAGWVSATNGGDISLGVRSTMWAVPIGFLCLIAAIRLVPVAAATMLARAGDIEKPIATRA</sequence>
<feature type="transmembrane region" description="Helical" evidence="6">
    <location>
        <begin position="457"/>
        <end position="479"/>
    </location>
</feature>
<feature type="transmembrane region" description="Helical" evidence="6">
    <location>
        <begin position="150"/>
        <end position="171"/>
    </location>
</feature>
<dbReference type="InterPro" id="IPR044770">
    <property type="entry name" value="MFS_spinster-like"/>
</dbReference>
<evidence type="ECO:0000313" key="9">
    <source>
        <dbReference type="Proteomes" id="UP001142648"/>
    </source>
</evidence>
<dbReference type="PANTHER" id="PTHR23505:SF79">
    <property type="entry name" value="PROTEIN SPINSTER"/>
    <property type="match status" value="1"/>
</dbReference>
<dbReference type="Pfam" id="PF07690">
    <property type="entry name" value="MFS_1"/>
    <property type="match status" value="1"/>
</dbReference>
<dbReference type="AlphaFoldDB" id="A0A9X3ALZ8"/>
<dbReference type="SUPFAM" id="SSF103473">
    <property type="entry name" value="MFS general substrate transporter"/>
    <property type="match status" value="1"/>
</dbReference>
<dbReference type="PROSITE" id="PS50850">
    <property type="entry name" value="MFS"/>
    <property type="match status" value="1"/>
</dbReference>
<feature type="transmembrane region" description="Helical" evidence="6">
    <location>
        <begin position="20"/>
        <end position="37"/>
    </location>
</feature>
<gene>
    <name evidence="8" type="ORF">N0B51_01545</name>
</gene>
<comment type="subcellular location">
    <subcellularLocation>
        <location evidence="1">Membrane</location>
        <topology evidence="1">Multi-pass membrane protein</topology>
    </subcellularLocation>
</comment>
<evidence type="ECO:0000313" key="8">
    <source>
        <dbReference type="EMBL" id="MCT2557657.1"/>
    </source>
</evidence>
<reference evidence="8" key="1">
    <citation type="submission" date="2022-09" db="EMBL/GenBank/DDBJ databases">
        <title>The genome sequence of Tsuneonella sp. YG55.</title>
        <authorList>
            <person name="Liu Y."/>
        </authorList>
    </citation>
    <scope>NUCLEOTIDE SEQUENCE</scope>
    <source>
        <strain evidence="8">YG55</strain>
    </source>
</reference>
<dbReference type="PANTHER" id="PTHR23505">
    <property type="entry name" value="SPINSTER"/>
    <property type="match status" value="1"/>
</dbReference>
<keyword evidence="9" id="KW-1185">Reference proteome</keyword>
<feature type="transmembrane region" description="Helical" evidence="6">
    <location>
        <begin position="499"/>
        <end position="524"/>
    </location>
</feature>
<keyword evidence="2" id="KW-0813">Transport</keyword>
<proteinExistence type="predicted"/>
<organism evidence="8 9">
    <name type="scientific">Tsuneonella litorea</name>
    <dbReference type="NCBI Taxonomy" id="2976475"/>
    <lineage>
        <taxon>Bacteria</taxon>
        <taxon>Pseudomonadati</taxon>
        <taxon>Pseudomonadota</taxon>
        <taxon>Alphaproteobacteria</taxon>
        <taxon>Sphingomonadales</taxon>
        <taxon>Erythrobacteraceae</taxon>
        <taxon>Tsuneonella</taxon>
    </lineage>
</organism>
<feature type="transmembrane region" description="Helical" evidence="6">
    <location>
        <begin position="293"/>
        <end position="311"/>
    </location>
</feature>
<dbReference type="GO" id="GO:0016020">
    <property type="term" value="C:membrane"/>
    <property type="evidence" value="ECO:0007669"/>
    <property type="project" value="UniProtKB-SubCell"/>
</dbReference>
<comment type="caution">
    <text evidence="8">The sequence shown here is derived from an EMBL/GenBank/DDBJ whole genome shotgun (WGS) entry which is preliminary data.</text>
</comment>
<dbReference type="Proteomes" id="UP001142648">
    <property type="component" value="Unassembled WGS sequence"/>
</dbReference>
<dbReference type="InterPro" id="IPR020846">
    <property type="entry name" value="MFS_dom"/>
</dbReference>
<evidence type="ECO:0000256" key="6">
    <source>
        <dbReference type="SAM" id="Phobius"/>
    </source>
</evidence>
<keyword evidence="4 6" id="KW-1133">Transmembrane helix</keyword>
<evidence type="ECO:0000256" key="1">
    <source>
        <dbReference type="ARBA" id="ARBA00004141"/>
    </source>
</evidence>
<feature type="transmembrane region" description="Helical" evidence="6">
    <location>
        <begin position="258"/>
        <end position="281"/>
    </location>
</feature>
<dbReference type="InterPro" id="IPR036259">
    <property type="entry name" value="MFS_trans_sf"/>
</dbReference>
<keyword evidence="5 6" id="KW-0472">Membrane</keyword>
<feature type="transmembrane region" description="Helical" evidence="6">
    <location>
        <begin position="58"/>
        <end position="77"/>
    </location>
</feature>
<evidence type="ECO:0000256" key="4">
    <source>
        <dbReference type="ARBA" id="ARBA00022989"/>
    </source>
</evidence>
<evidence type="ECO:0000256" key="5">
    <source>
        <dbReference type="ARBA" id="ARBA00023136"/>
    </source>
</evidence>
<dbReference type="RefSeq" id="WP_259960427.1">
    <property type="nucleotide sequence ID" value="NZ_JAOAMV010000001.1"/>
</dbReference>
<accession>A0A9X3ALZ8</accession>
<dbReference type="InterPro" id="IPR011701">
    <property type="entry name" value="MFS"/>
</dbReference>
<feature type="domain" description="Major facilitator superfamily (MFS) profile" evidence="7">
    <location>
        <begin position="24"/>
        <end position="522"/>
    </location>
</feature>
<feature type="transmembrane region" description="Helical" evidence="6">
    <location>
        <begin position="89"/>
        <end position="109"/>
    </location>
</feature>
<dbReference type="EMBL" id="JAOAMV010000001">
    <property type="protein sequence ID" value="MCT2557657.1"/>
    <property type="molecule type" value="Genomic_DNA"/>
</dbReference>
<feature type="transmembrane region" description="Helical" evidence="6">
    <location>
        <begin position="323"/>
        <end position="344"/>
    </location>
</feature>
<feature type="transmembrane region" description="Helical" evidence="6">
    <location>
        <begin position="364"/>
        <end position="387"/>
    </location>
</feature>
<evidence type="ECO:0000256" key="3">
    <source>
        <dbReference type="ARBA" id="ARBA00022692"/>
    </source>
</evidence>
<feature type="transmembrane region" description="Helical" evidence="6">
    <location>
        <begin position="191"/>
        <end position="209"/>
    </location>
</feature>
<dbReference type="GO" id="GO:0022857">
    <property type="term" value="F:transmembrane transporter activity"/>
    <property type="evidence" value="ECO:0007669"/>
    <property type="project" value="InterPro"/>
</dbReference>
<protein>
    <submittedName>
        <fullName evidence="8">MFS transporter</fullName>
    </submittedName>
</protein>
<dbReference type="Gene3D" id="1.20.1250.20">
    <property type="entry name" value="MFS general substrate transporter like domains"/>
    <property type="match status" value="2"/>
</dbReference>
<feature type="transmembrane region" description="Helical" evidence="6">
    <location>
        <begin position="423"/>
        <end position="445"/>
    </location>
</feature>
<evidence type="ECO:0000259" key="7">
    <source>
        <dbReference type="PROSITE" id="PS50850"/>
    </source>
</evidence>
<evidence type="ECO:0000256" key="2">
    <source>
        <dbReference type="ARBA" id="ARBA00022448"/>
    </source>
</evidence>